<dbReference type="Proteomes" id="UP001648503">
    <property type="component" value="Unassembled WGS sequence"/>
</dbReference>
<accession>A0ABQ8F9Q2</accession>
<feature type="region of interest" description="Disordered" evidence="2">
    <location>
        <begin position="27"/>
        <end position="62"/>
    </location>
</feature>
<reference evidence="3 4" key="1">
    <citation type="submission" date="2021-02" db="EMBL/GenBank/DDBJ databases">
        <title>Variation within the Batrachochytrium salamandrivorans European outbreak.</title>
        <authorList>
            <person name="Kelly M."/>
            <person name="Pasmans F."/>
            <person name="Shea T.P."/>
            <person name="Munoz J.F."/>
            <person name="Carranza S."/>
            <person name="Cuomo C.A."/>
            <person name="Martel A."/>
        </authorList>
    </citation>
    <scope>NUCLEOTIDE SEQUENCE [LARGE SCALE GENOMIC DNA]</scope>
    <source>
        <strain evidence="3 4">AMFP18/2</strain>
    </source>
</reference>
<name>A0ABQ8F9Q2_9FUNG</name>
<keyword evidence="1" id="KW-0175">Coiled coil</keyword>
<gene>
    <name evidence="3" type="ORF">BASA50_006533</name>
</gene>
<keyword evidence="4" id="KW-1185">Reference proteome</keyword>
<feature type="region of interest" description="Disordered" evidence="2">
    <location>
        <begin position="274"/>
        <end position="302"/>
    </location>
</feature>
<evidence type="ECO:0000313" key="3">
    <source>
        <dbReference type="EMBL" id="KAH6594583.1"/>
    </source>
</evidence>
<organism evidence="3 4">
    <name type="scientific">Batrachochytrium salamandrivorans</name>
    <dbReference type="NCBI Taxonomy" id="1357716"/>
    <lineage>
        <taxon>Eukaryota</taxon>
        <taxon>Fungi</taxon>
        <taxon>Fungi incertae sedis</taxon>
        <taxon>Chytridiomycota</taxon>
        <taxon>Chytridiomycota incertae sedis</taxon>
        <taxon>Chytridiomycetes</taxon>
        <taxon>Rhizophydiales</taxon>
        <taxon>Rhizophydiales incertae sedis</taxon>
        <taxon>Batrachochytrium</taxon>
    </lineage>
</organism>
<comment type="caution">
    <text evidence="3">The sequence shown here is derived from an EMBL/GenBank/DDBJ whole genome shotgun (WGS) entry which is preliminary data.</text>
</comment>
<sequence length="302" mass="32380">MMIESDAVQQQPSLFRRDSVLSLSTDAVVSGQQAMPGTVTPRDADSDRPRTASASKVGRMHNKEQQDEALAAMLQRTLTPAKLSTFEQAFAQSRFTPTRIGQPAARIATGPSAATVRKAAASTSSPVSAFNRVDGPVNQLRGPGSSSKKPHQIQLLPQHDSNPFDVASKNTTSTAVNATSALQEKVAKQAEALLSMEKALDAALMKNKELESEIRRLTIAATIKSQHTSVEINSEELSTVSARIDSLCDSQLSAHCLVDALSVLTMRDQEHIPRISDSQLDTPSVYVPPSSSLTPSKIPLAR</sequence>
<dbReference type="EMBL" id="JAFCIX010000332">
    <property type="protein sequence ID" value="KAH6594583.1"/>
    <property type="molecule type" value="Genomic_DNA"/>
</dbReference>
<feature type="coiled-coil region" evidence="1">
    <location>
        <begin position="193"/>
        <end position="220"/>
    </location>
</feature>
<feature type="region of interest" description="Disordered" evidence="2">
    <location>
        <begin position="123"/>
        <end position="151"/>
    </location>
</feature>
<evidence type="ECO:0008006" key="5">
    <source>
        <dbReference type="Google" id="ProtNLM"/>
    </source>
</evidence>
<evidence type="ECO:0000256" key="1">
    <source>
        <dbReference type="SAM" id="Coils"/>
    </source>
</evidence>
<evidence type="ECO:0000313" key="4">
    <source>
        <dbReference type="Proteomes" id="UP001648503"/>
    </source>
</evidence>
<evidence type="ECO:0000256" key="2">
    <source>
        <dbReference type="SAM" id="MobiDB-lite"/>
    </source>
</evidence>
<protein>
    <recommendedName>
        <fullName evidence="5">GDP/GTP exchange factor Sec2 N-terminal domain-containing protein</fullName>
    </recommendedName>
</protein>
<proteinExistence type="predicted"/>